<feature type="transmembrane region" description="Helical" evidence="6">
    <location>
        <begin position="206"/>
        <end position="229"/>
    </location>
</feature>
<keyword evidence="4 6" id="KW-0472">Membrane</keyword>
<evidence type="ECO:0000256" key="2">
    <source>
        <dbReference type="ARBA" id="ARBA00022692"/>
    </source>
</evidence>
<feature type="transmembrane region" description="Helical" evidence="6">
    <location>
        <begin position="46"/>
        <end position="66"/>
    </location>
</feature>
<feature type="domain" description="Rhodopsin" evidence="7">
    <location>
        <begin position="27"/>
        <end position="269"/>
    </location>
</feature>
<gene>
    <name evidence="8" type="ORF">RAG0_05104</name>
</gene>
<dbReference type="PANTHER" id="PTHR33048:SF96">
    <property type="entry name" value="INTEGRAL MEMBRANE PROTEIN"/>
    <property type="match status" value="1"/>
</dbReference>
<evidence type="ECO:0000256" key="4">
    <source>
        <dbReference type="ARBA" id="ARBA00023136"/>
    </source>
</evidence>
<evidence type="ECO:0000256" key="3">
    <source>
        <dbReference type="ARBA" id="ARBA00022989"/>
    </source>
</evidence>
<evidence type="ECO:0000256" key="5">
    <source>
        <dbReference type="ARBA" id="ARBA00038359"/>
    </source>
</evidence>
<dbReference type="PANTHER" id="PTHR33048">
    <property type="entry name" value="PTH11-LIKE INTEGRAL MEMBRANE PROTEIN (AFU_ORTHOLOGUE AFUA_5G11245)"/>
    <property type="match status" value="1"/>
</dbReference>
<comment type="subcellular location">
    <subcellularLocation>
        <location evidence="1">Membrane</location>
        <topology evidence="1">Multi-pass membrane protein</topology>
    </subcellularLocation>
</comment>
<dbReference type="Proteomes" id="UP000178912">
    <property type="component" value="Unassembled WGS sequence"/>
</dbReference>
<dbReference type="InterPro" id="IPR052337">
    <property type="entry name" value="SAT4-like"/>
</dbReference>
<feature type="transmembrane region" description="Helical" evidence="6">
    <location>
        <begin position="117"/>
        <end position="142"/>
    </location>
</feature>
<reference evidence="9" key="1">
    <citation type="submission" date="2016-03" db="EMBL/GenBank/DDBJ databases">
        <authorList>
            <person name="Guldener U."/>
        </authorList>
    </citation>
    <scope>NUCLEOTIDE SEQUENCE [LARGE SCALE GENOMIC DNA]</scope>
    <source>
        <strain evidence="9">04CH-RAC-A.6.1</strain>
    </source>
</reference>
<protein>
    <recommendedName>
        <fullName evidence="7">Rhodopsin domain-containing protein</fullName>
    </recommendedName>
</protein>
<sequence>MTIHTQGTIAIVVAFSFALLANIAIGARVYTQVVITKKFNLNDVGILIAYAAYLSLGGLLVNGVINGIGGHIFQASIPKITEVLKMIWFLEIIYVILTSVMKGSIAVTMMQWTKNRILIWMFWGSIAMDVIISSIFTFYVIFQCTPISYAWQMLDPKVKGKCLPFKGQLYMGLALCFVTLSLDILLMVSPFIMMKGRGINKHLKNYIYGIFSLGIFATIANLIRLAALFKLEKSTDQLFDAAPVFTWSAVEVSIGLVIAGLLELGPLMAKYNFKGFDDYSHFGHLGDDDTVKLQNIQSIDKPGLTISGPVRGF</sequence>
<feature type="transmembrane region" description="Helical" evidence="6">
    <location>
        <begin position="169"/>
        <end position="194"/>
    </location>
</feature>
<keyword evidence="3 6" id="KW-1133">Transmembrane helix</keyword>
<evidence type="ECO:0000256" key="6">
    <source>
        <dbReference type="SAM" id="Phobius"/>
    </source>
</evidence>
<keyword evidence="2 6" id="KW-0812">Transmembrane</keyword>
<comment type="similarity">
    <text evidence="5">Belongs to the SAT4 family.</text>
</comment>
<dbReference type="AlphaFoldDB" id="A0A1E1KBP7"/>
<dbReference type="InterPro" id="IPR049326">
    <property type="entry name" value="Rhodopsin_dom_fungi"/>
</dbReference>
<dbReference type="Pfam" id="PF20684">
    <property type="entry name" value="Fung_rhodopsin"/>
    <property type="match status" value="1"/>
</dbReference>
<feature type="transmembrane region" description="Helical" evidence="6">
    <location>
        <begin position="6"/>
        <end position="25"/>
    </location>
</feature>
<dbReference type="EMBL" id="FJUX01000022">
    <property type="protein sequence ID" value="CZS95486.1"/>
    <property type="molecule type" value="Genomic_DNA"/>
</dbReference>
<dbReference type="GO" id="GO:0016020">
    <property type="term" value="C:membrane"/>
    <property type="evidence" value="ECO:0007669"/>
    <property type="project" value="UniProtKB-SubCell"/>
</dbReference>
<keyword evidence="9" id="KW-1185">Reference proteome</keyword>
<name>A0A1E1KBP7_9HELO</name>
<dbReference type="OrthoDB" id="4682787at2759"/>
<feature type="transmembrane region" description="Helical" evidence="6">
    <location>
        <begin position="86"/>
        <end position="105"/>
    </location>
</feature>
<evidence type="ECO:0000259" key="7">
    <source>
        <dbReference type="Pfam" id="PF20684"/>
    </source>
</evidence>
<accession>A0A1E1KBP7</accession>
<proteinExistence type="inferred from homology"/>
<feature type="transmembrane region" description="Helical" evidence="6">
    <location>
        <begin position="241"/>
        <end position="264"/>
    </location>
</feature>
<evidence type="ECO:0000256" key="1">
    <source>
        <dbReference type="ARBA" id="ARBA00004141"/>
    </source>
</evidence>
<organism evidence="8 9">
    <name type="scientific">Rhynchosporium agropyri</name>
    <dbReference type="NCBI Taxonomy" id="914238"/>
    <lineage>
        <taxon>Eukaryota</taxon>
        <taxon>Fungi</taxon>
        <taxon>Dikarya</taxon>
        <taxon>Ascomycota</taxon>
        <taxon>Pezizomycotina</taxon>
        <taxon>Leotiomycetes</taxon>
        <taxon>Helotiales</taxon>
        <taxon>Ploettnerulaceae</taxon>
        <taxon>Rhynchosporium</taxon>
    </lineage>
</organism>
<evidence type="ECO:0000313" key="8">
    <source>
        <dbReference type="EMBL" id="CZS95486.1"/>
    </source>
</evidence>
<evidence type="ECO:0000313" key="9">
    <source>
        <dbReference type="Proteomes" id="UP000178912"/>
    </source>
</evidence>